<keyword evidence="3 9" id="KW-0812">Transmembrane</keyword>
<dbReference type="Pfam" id="PF00690">
    <property type="entry name" value="Cation_ATPase_N"/>
    <property type="match status" value="1"/>
</dbReference>
<dbReference type="Pfam" id="PF13246">
    <property type="entry name" value="Cation_ATPase"/>
    <property type="match status" value="1"/>
</dbReference>
<dbReference type="InterPro" id="IPR013320">
    <property type="entry name" value="ConA-like_dom_sf"/>
</dbReference>
<dbReference type="PANTHER" id="PTHR43294">
    <property type="entry name" value="SODIUM/POTASSIUM-TRANSPORTING ATPASE SUBUNIT ALPHA"/>
    <property type="match status" value="1"/>
</dbReference>
<dbReference type="GO" id="GO:0005886">
    <property type="term" value="C:plasma membrane"/>
    <property type="evidence" value="ECO:0007669"/>
    <property type="project" value="UniProtKB-SubCell"/>
</dbReference>
<evidence type="ECO:0000256" key="8">
    <source>
        <dbReference type="ARBA" id="ARBA00023136"/>
    </source>
</evidence>
<gene>
    <name evidence="11" type="ORF">HK099_003383</name>
</gene>
<dbReference type="SUPFAM" id="SSF81660">
    <property type="entry name" value="Metal cation-transporting ATPase, ATP-binding domain N"/>
    <property type="match status" value="1"/>
</dbReference>
<dbReference type="GO" id="GO:0016887">
    <property type="term" value="F:ATP hydrolysis activity"/>
    <property type="evidence" value="ECO:0007669"/>
    <property type="project" value="InterPro"/>
</dbReference>
<feature type="domain" description="Cation-transporting P-type ATPase N-terminal" evidence="10">
    <location>
        <begin position="102"/>
        <end position="183"/>
    </location>
</feature>
<evidence type="ECO:0000256" key="6">
    <source>
        <dbReference type="ARBA" id="ARBA00022967"/>
    </source>
</evidence>
<feature type="transmembrane region" description="Helical" evidence="9">
    <location>
        <begin position="344"/>
        <end position="364"/>
    </location>
</feature>
<dbReference type="SMART" id="SM00831">
    <property type="entry name" value="Cation_ATPase_N"/>
    <property type="match status" value="1"/>
</dbReference>
<dbReference type="Pfam" id="PF00122">
    <property type="entry name" value="E1-E2_ATPase"/>
    <property type="match status" value="1"/>
</dbReference>
<dbReference type="SUPFAM" id="SSF81653">
    <property type="entry name" value="Calcium ATPase, transduction domain A"/>
    <property type="match status" value="1"/>
</dbReference>
<dbReference type="Gene3D" id="2.70.150.10">
    <property type="entry name" value="Calcium-transporting ATPase, cytoplasmic transduction domain A"/>
    <property type="match status" value="1"/>
</dbReference>
<feature type="transmembrane region" description="Helical" evidence="9">
    <location>
        <begin position="163"/>
        <end position="184"/>
    </location>
</feature>
<dbReference type="SUPFAM" id="SSF81665">
    <property type="entry name" value="Calcium ATPase, transmembrane domain M"/>
    <property type="match status" value="1"/>
</dbReference>
<keyword evidence="12" id="KW-1185">Reference proteome</keyword>
<dbReference type="SUPFAM" id="SSF56784">
    <property type="entry name" value="HAD-like"/>
    <property type="match status" value="1"/>
</dbReference>
<dbReference type="GO" id="GO:1990573">
    <property type="term" value="P:potassium ion import across plasma membrane"/>
    <property type="evidence" value="ECO:0007669"/>
    <property type="project" value="TreeGrafter"/>
</dbReference>
<dbReference type="InterPro" id="IPR036412">
    <property type="entry name" value="HAD-like_sf"/>
</dbReference>
<dbReference type="SFLD" id="SFLDG00002">
    <property type="entry name" value="C1.7:_P-type_atpase_like"/>
    <property type="match status" value="1"/>
</dbReference>
<accession>A0AAD5XWA7</accession>
<dbReference type="GO" id="GO:1902600">
    <property type="term" value="P:proton transmembrane transport"/>
    <property type="evidence" value="ECO:0007669"/>
    <property type="project" value="TreeGrafter"/>
</dbReference>
<evidence type="ECO:0000256" key="4">
    <source>
        <dbReference type="ARBA" id="ARBA00022741"/>
    </source>
</evidence>
<protein>
    <recommendedName>
        <fullName evidence="10">Cation-transporting P-type ATPase N-terminal domain-containing protein</fullName>
    </recommendedName>
</protein>
<dbReference type="Gene3D" id="3.40.1110.10">
    <property type="entry name" value="Calcium-transporting ATPase, cytoplasmic domain N"/>
    <property type="match status" value="1"/>
</dbReference>
<keyword evidence="4" id="KW-0547">Nucleotide-binding</keyword>
<evidence type="ECO:0000256" key="9">
    <source>
        <dbReference type="SAM" id="Phobius"/>
    </source>
</evidence>
<dbReference type="GO" id="GO:0005524">
    <property type="term" value="F:ATP binding"/>
    <property type="evidence" value="ECO:0007669"/>
    <property type="project" value="UniProtKB-KW"/>
</dbReference>
<proteinExistence type="predicted"/>
<dbReference type="InterPro" id="IPR018303">
    <property type="entry name" value="ATPase_P-typ_P_site"/>
</dbReference>
<dbReference type="InterPro" id="IPR059000">
    <property type="entry name" value="ATPase_P-type_domA"/>
</dbReference>
<dbReference type="SUPFAM" id="SSF49899">
    <property type="entry name" value="Concanavalin A-like lectins/glucanases"/>
    <property type="match status" value="1"/>
</dbReference>
<dbReference type="InterPro" id="IPR001757">
    <property type="entry name" value="P_typ_ATPase"/>
</dbReference>
<dbReference type="EMBL" id="JADGJW010000222">
    <property type="protein sequence ID" value="KAJ3221568.1"/>
    <property type="molecule type" value="Genomic_DNA"/>
</dbReference>
<dbReference type="InterPro" id="IPR023214">
    <property type="entry name" value="HAD_sf"/>
</dbReference>
<dbReference type="FunFam" id="3.40.50.1000:FF:000083">
    <property type="entry name" value="Sodium/potassium-transporting ATPase subunit alpha"/>
    <property type="match status" value="1"/>
</dbReference>
<dbReference type="Gene3D" id="2.60.120.200">
    <property type="match status" value="1"/>
</dbReference>
<dbReference type="InterPro" id="IPR008250">
    <property type="entry name" value="ATPase_P-typ_transduc_dom_A_sf"/>
</dbReference>
<evidence type="ECO:0000259" key="10">
    <source>
        <dbReference type="SMART" id="SM00831"/>
    </source>
</evidence>
<dbReference type="PRINTS" id="PR00121">
    <property type="entry name" value="NAKATPASE"/>
</dbReference>
<dbReference type="GO" id="GO:0030007">
    <property type="term" value="P:intracellular potassium ion homeostasis"/>
    <property type="evidence" value="ECO:0007669"/>
    <property type="project" value="TreeGrafter"/>
</dbReference>
<dbReference type="PRINTS" id="PR00119">
    <property type="entry name" value="CATATPASE"/>
</dbReference>
<evidence type="ECO:0000313" key="11">
    <source>
        <dbReference type="EMBL" id="KAJ3221568.1"/>
    </source>
</evidence>
<dbReference type="SFLD" id="SFLDS00003">
    <property type="entry name" value="Haloacid_Dehalogenase"/>
    <property type="match status" value="1"/>
</dbReference>
<comment type="caution">
    <text evidence="11">The sequence shown here is derived from an EMBL/GenBank/DDBJ whole genome shotgun (WGS) entry which is preliminary data.</text>
</comment>
<evidence type="ECO:0000256" key="5">
    <source>
        <dbReference type="ARBA" id="ARBA00022840"/>
    </source>
</evidence>
<dbReference type="InterPro" id="IPR050510">
    <property type="entry name" value="Cation_transp_ATPase_P-type"/>
</dbReference>
<dbReference type="PANTHER" id="PTHR43294:SF21">
    <property type="entry name" value="CATION TRANSPORTING ATPASE"/>
    <property type="match status" value="1"/>
</dbReference>
<comment type="subcellular location">
    <subcellularLocation>
        <location evidence="1">Cell membrane</location>
        <topology evidence="1">Multi-pass membrane protein</topology>
    </subcellularLocation>
</comment>
<dbReference type="GO" id="GO:0006883">
    <property type="term" value="P:intracellular sodium ion homeostasis"/>
    <property type="evidence" value="ECO:0007669"/>
    <property type="project" value="TreeGrafter"/>
</dbReference>
<dbReference type="Proteomes" id="UP001211065">
    <property type="component" value="Unassembled WGS sequence"/>
</dbReference>
<reference evidence="11" key="1">
    <citation type="submission" date="2020-05" db="EMBL/GenBank/DDBJ databases">
        <title>Phylogenomic resolution of chytrid fungi.</title>
        <authorList>
            <person name="Stajich J.E."/>
            <person name="Amses K."/>
            <person name="Simmons R."/>
            <person name="Seto K."/>
            <person name="Myers J."/>
            <person name="Bonds A."/>
            <person name="Quandt C.A."/>
            <person name="Barry K."/>
            <person name="Liu P."/>
            <person name="Grigoriev I."/>
            <person name="Longcore J.E."/>
            <person name="James T.Y."/>
        </authorList>
    </citation>
    <scope>NUCLEOTIDE SEQUENCE</scope>
    <source>
        <strain evidence="11">JEL0476</strain>
    </source>
</reference>
<dbReference type="GO" id="GO:0036376">
    <property type="term" value="P:sodium ion export across plasma membrane"/>
    <property type="evidence" value="ECO:0007669"/>
    <property type="project" value="TreeGrafter"/>
</dbReference>
<keyword evidence="6" id="KW-1278">Translocase</keyword>
<dbReference type="InterPro" id="IPR023299">
    <property type="entry name" value="ATPase_P-typ_cyto_dom_N"/>
</dbReference>
<keyword evidence="5" id="KW-0067">ATP-binding</keyword>
<dbReference type="SFLD" id="SFLDF00027">
    <property type="entry name" value="p-type_atpase"/>
    <property type="match status" value="1"/>
</dbReference>
<keyword evidence="7 9" id="KW-1133">Transmembrane helix</keyword>
<evidence type="ECO:0000256" key="2">
    <source>
        <dbReference type="ARBA" id="ARBA00022475"/>
    </source>
</evidence>
<evidence type="ECO:0000256" key="3">
    <source>
        <dbReference type="ARBA" id="ARBA00022692"/>
    </source>
</evidence>
<name>A0AAD5XWA7_9FUNG</name>
<dbReference type="GO" id="GO:0005391">
    <property type="term" value="F:P-type sodium:potassium-exchanging transporter activity"/>
    <property type="evidence" value="ECO:0007669"/>
    <property type="project" value="TreeGrafter"/>
</dbReference>
<dbReference type="InterPro" id="IPR004014">
    <property type="entry name" value="ATPase_P-typ_cation-transptr_N"/>
</dbReference>
<dbReference type="InterPro" id="IPR044492">
    <property type="entry name" value="P_typ_ATPase_HD_dom"/>
</dbReference>
<organism evidence="11 12">
    <name type="scientific">Clydaea vesicula</name>
    <dbReference type="NCBI Taxonomy" id="447962"/>
    <lineage>
        <taxon>Eukaryota</taxon>
        <taxon>Fungi</taxon>
        <taxon>Fungi incertae sedis</taxon>
        <taxon>Chytridiomycota</taxon>
        <taxon>Chytridiomycota incertae sedis</taxon>
        <taxon>Chytridiomycetes</taxon>
        <taxon>Lobulomycetales</taxon>
        <taxon>Lobulomycetaceae</taxon>
        <taxon>Clydaea</taxon>
    </lineage>
</organism>
<keyword evidence="2" id="KW-1003">Cell membrane</keyword>
<evidence type="ECO:0000256" key="7">
    <source>
        <dbReference type="ARBA" id="ARBA00022989"/>
    </source>
</evidence>
<dbReference type="PROSITE" id="PS00154">
    <property type="entry name" value="ATPASE_E1_E2"/>
    <property type="match status" value="1"/>
</dbReference>
<keyword evidence="8 9" id="KW-0472">Membrane</keyword>
<evidence type="ECO:0000256" key="1">
    <source>
        <dbReference type="ARBA" id="ARBA00004651"/>
    </source>
</evidence>
<sequence>MFKKSRLPKQEEEKEIIVEEESVVCEDSVNELVVNSVLIESEDFKEVREETIKTTNENNTSIVKSISAVNVVELAEKLTSLNITSRRQSCKPANYKKKLDIDDHLLTLSEITTKYSVAVNPKQPNLSSGLSDEEVNTRKLKYGLNLLTKPKKKSPFIKFFECLANLFNVILIGSGFMNLILYFWDAERNFANNLIPSKCQVIRNGLMCQIFVKDLVPGDVVFTKLGDKVPADMVLFHATDLKLDNSTLTGESEVQERIPIYNLAKTEETQSRGKAVLKVEEKKSISEDPWEAENLVFSGTVIVGGEGYGIVLKTGDAAAIGQIAKLTQNEKLKQSPLSKEIRRFCKLITMLASATSLVFFIFAWARGRTFNYALQFGIGILLAWLPQGLPLTVTMLLAISGQRLTNLNVLVKDLYGVETLGAITMLCTDKTGTITMNQMTVTNVWTNLTLYYAGTAKIDIRSGERPLRIETSGVGQILHIAATCTRAKFDGKNLPPDQRVILGDPTDSGLLRWAALRLKNIDRLQDLYPKVFEAPFTSETKYHMTIHRKSHKEGGLTLQIKGAPEVILDLCTHIFVDGESILLKEKEKKLLFDAYDLLAKKGHRVLGFAQFLLPGSKFPDNFKFSPEKRNWPADGYTYLGLVSLEDPPKEGVKEAVQKMKLAGIKVVMITGDHPLTAEAISRRVGIITGHTKKSLAQEQKRFESDIKESEYGAVVLTGDRLFNLTQEEWDAILCKQEVVFARTSPKQKLEIVTRAQSMGHIVGVTGDGVNDAAALKMAHLGIAMNKTGSDVSKDAAKMILLDDNFATIVNGIFEGRLIFLNLKKSIQYTLTHIMPEVIPYLLFVLVPIPLTLTAIQILIVDLGFEIITTLSFGWEPEEIENMFSKIRPRKEVTVETVLQLRKKEAERKKYMEDAKIGVINSNMNINDNYNSKMDLGSNNILAFHEISEEENMNFRVTNTRWKKYFFTMKEMTKKKYWQSYLSDWKELVNEQGKTDERLVDTSVLCWAYLEGGLLECLGCLVTYFTVLNYGFGITLMDAVHAQSNGKTYFRPESPNLKLESGKVLVSFCVLKVLIKYVQFISTEHLEVVLDMDITNLLTMSESWQLKLPDNTIFKDPESFSNEYFYPSSTSDSISFNSSITPDGFVPTETNPFASTVLRELNLEDGTLASWEANHGTHSVNASFSVDSLPSFVDAAVQIAELQDNACKKCNKIKILCTASSNPVNIQLSGIFNGGTVVIDGDYVLGVKFDIEIRVLQEVVQNISMCQQDLCTAMLKPMKYVKGIGKLEQQNELRELTKFFNLTKARFAIKGIMKHFKEENWSKKGNLVQKLDEWLEGQNSYFPFSNKQNTHLKRRSLEVINKYKEKSINTTQNLKEGSVNFQNTPVVIKYGKKHNSALAAYDTVDPISGRKLPHYPPNPVKRYYGEFDSHSSLKSSKDLPNSFHIQSPLFEKIRYPKIKTDVVCRRGAGMCFDIHKLSDEKKDSNYYFNFGREGSGAPHLNDANQIDPTLKSVRSKASKLEMLNQMLLRPHKHRGPRPDFTPHINAAGIMEDPLSEPFNLSTLNQISSKGYENNFKYKKSLNKLSPADLKSLYVKFGKKIELNDYGVEMKLENCASGSVFPRRHITEVILNEILEKKYNRCEIGKKIQTAVKLPDKVALNENHIFGLLNYPVDSAKEVIYNNDFYESPQKENKNLKNLKRVYELKSDLRGGIVNAKKLNDSHVVGEFLKGDYENMKLHHTPVANLKLEKFKEKFQPQLEKVYDPIRETMDHLPPDFTFGYTPKKDNVSSSDLIYQTFNLPALNASINEQALTKKITATRFGGGEDGVEDVVLNSFGVRIFNKNGSTISRDGQFGAYTVKDYLKKGHLKPLGDNNNYGDELDVKRLLKPTVENLYGITNCKEYLKNKLQKKFDLPPTFECRLEKCHGLVKYRPFSLTKTEDKERKLQRNF</sequence>
<feature type="transmembrane region" description="Helical" evidence="9">
    <location>
        <begin position="376"/>
        <end position="399"/>
    </location>
</feature>
<dbReference type="NCBIfam" id="TIGR01494">
    <property type="entry name" value="ATPase_P-type"/>
    <property type="match status" value="2"/>
</dbReference>
<dbReference type="Gene3D" id="3.40.50.1000">
    <property type="entry name" value="HAD superfamily/HAD-like"/>
    <property type="match status" value="1"/>
</dbReference>
<dbReference type="InterPro" id="IPR023298">
    <property type="entry name" value="ATPase_P-typ_TM_dom_sf"/>
</dbReference>
<evidence type="ECO:0000313" key="12">
    <source>
        <dbReference type="Proteomes" id="UP001211065"/>
    </source>
</evidence>